<dbReference type="SUPFAM" id="SSF51445">
    <property type="entry name" value="(Trans)glycosidases"/>
    <property type="match status" value="1"/>
</dbReference>
<dbReference type="Pfam" id="PF00704">
    <property type="entry name" value="Glyco_hydro_18"/>
    <property type="match status" value="1"/>
</dbReference>
<sequence length="106" mass="11668">MLTRSVVMASSPSVKAAYWPTWTTTFPPSAIATSLFTHIYYAFLMPSNVTYKFEISSPTAFLLSNFTATLHHKNPPAKTLFSIGGGGADPHVFSRMAPRESRVKLL</sequence>
<dbReference type="InterPro" id="IPR001223">
    <property type="entry name" value="Glyco_hydro18_cat"/>
</dbReference>
<gene>
    <name evidence="3" type="primary">LOC111285042</name>
</gene>
<dbReference type="OrthoDB" id="1725937at2759"/>
<name>A0A6P5XQ21_DURZI</name>
<dbReference type="KEGG" id="dzi:111285042"/>
<dbReference type="AlphaFoldDB" id="A0A6P5XQ21"/>
<protein>
    <submittedName>
        <fullName evidence="3">Uncharacterized protein LOC111285042</fullName>
    </submittedName>
</protein>
<keyword evidence="2" id="KW-1185">Reference proteome</keyword>
<dbReference type="InterPro" id="IPR017853">
    <property type="entry name" value="GH"/>
</dbReference>
<dbReference type="GO" id="GO:0005975">
    <property type="term" value="P:carbohydrate metabolic process"/>
    <property type="evidence" value="ECO:0007669"/>
    <property type="project" value="InterPro"/>
</dbReference>
<organism evidence="2 3">
    <name type="scientific">Durio zibethinus</name>
    <name type="common">Durian</name>
    <dbReference type="NCBI Taxonomy" id="66656"/>
    <lineage>
        <taxon>Eukaryota</taxon>
        <taxon>Viridiplantae</taxon>
        <taxon>Streptophyta</taxon>
        <taxon>Embryophyta</taxon>
        <taxon>Tracheophyta</taxon>
        <taxon>Spermatophyta</taxon>
        <taxon>Magnoliopsida</taxon>
        <taxon>eudicotyledons</taxon>
        <taxon>Gunneridae</taxon>
        <taxon>Pentapetalae</taxon>
        <taxon>rosids</taxon>
        <taxon>malvids</taxon>
        <taxon>Malvales</taxon>
        <taxon>Malvaceae</taxon>
        <taxon>Helicteroideae</taxon>
        <taxon>Durio</taxon>
    </lineage>
</organism>
<feature type="domain" description="GH18" evidence="1">
    <location>
        <begin position="13"/>
        <end position="106"/>
    </location>
</feature>
<dbReference type="PROSITE" id="PS51910">
    <property type="entry name" value="GH18_2"/>
    <property type="match status" value="1"/>
</dbReference>
<evidence type="ECO:0000259" key="1">
    <source>
        <dbReference type="PROSITE" id="PS51910"/>
    </source>
</evidence>
<reference evidence="3" key="1">
    <citation type="submission" date="2025-08" db="UniProtKB">
        <authorList>
            <consortium name="RefSeq"/>
        </authorList>
    </citation>
    <scope>IDENTIFICATION</scope>
    <source>
        <tissue evidence="3">Fruit stalk</tissue>
    </source>
</reference>
<dbReference type="Proteomes" id="UP000515121">
    <property type="component" value="Unplaced"/>
</dbReference>
<evidence type="ECO:0000313" key="3">
    <source>
        <dbReference type="RefSeq" id="XP_022729996.1"/>
    </source>
</evidence>
<accession>A0A6P5XQ21</accession>
<dbReference type="GeneID" id="111285042"/>
<dbReference type="RefSeq" id="XP_022729996.1">
    <property type="nucleotide sequence ID" value="XM_022874261.1"/>
</dbReference>
<evidence type="ECO:0000313" key="2">
    <source>
        <dbReference type="Proteomes" id="UP000515121"/>
    </source>
</evidence>
<proteinExistence type="predicted"/>
<dbReference type="Gene3D" id="3.20.20.80">
    <property type="entry name" value="Glycosidases"/>
    <property type="match status" value="1"/>
</dbReference>